<gene>
    <name evidence="2" type="ORF">PTTT1_LOCUS35967</name>
</gene>
<evidence type="ECO:0000313" key="2">
    <source>
        <dbReference type="EMBL" id="CAG9287583.1"/>
    </source>
</evidence>
<dbReference type="InterPro" id="IPR041623">
    <property type="entry name" value="NOG1_N"/>
</dbReference>
<accession>A0A8J9X677</accession>
<organism evidence="2">
    <name type="scientific">Phaeodactylum tricornutum</name>
    <name type="common">Diatom</name>
    <dbReference type="NCBI Taxonomy" id="2850"/>
    <lineage>
        <taxon>Eukaryota</taxon>
        <taxon>Sar</taxon>
        <taxon>Stramenopiles</taxon>
        <taxon>Ochrophyta</taxon>
        <taxon>Bacillariophyta</taxon>
        <taxon>Bacillariophyceae</taxon>
        <taxon>Bacillariophycidae</taxon>
        <taxon>Naviculales</taxon>
        <taxon>Phaeodactylaceae</taxon>
        <taxon>Phaeodactylum</taxon>
    </lineage>
</organism>
<sequence>MPVYNFKGMKPVPTAPELVDIVLMRTQRRTPTVVHPGYKITRIRSF</sequence>
<evidence type="ECO:0000259" key="1">
    <source>
        <dbReference type="Pfam" id="PF17835"/>
    </source>
</evidence>
<dbReference type="EMBL" id="OU594944">
    <property type="protein sequence ID" value="CAG9287583.1"/>
    <property type="molecule type" value="Genomic_DNA"/>
</dbReference>
<dbReference type="AlphaFoldDB" id="A0A8J9X677"/>
<reference evidence="2" key="1">
    <citation type="submission" date="2022-02" db="EMBL/GenBank/DDBJ databases">
        <authorList>
            <person name="Giguere J D."/>
        </authorList>
    </citation>
    <scope>NUCLEOTIDE SEQUENCE</scope>
    <source>
        <strain evidence="2">CCAP 1055/1</strain>
    </source>
</reference>
<feature type="domain" description="NOG1 N-terminal helical" evidence="1">
    <location>
        <begin position="6"/>
        <end position="45"/>
    </location>
</feature>
<dbReference type="Gene3D" id="1.20.120.1190">
    <property type="match status" value="1"/>
</dbReference>
<dbReference type="Proteomes" id="UP000836788">
    <property type="component" value="Chromosome 3"/>
</dbReference>
<name>A0A8J9X677_PHATR</name>
<feature type="non-terminal residue" evidence="2">
    <location>
        <position position="46"/>
    </location>
</feature>
<dbReference type="Pfam" id="PF17835">
    <property type="entry name" value="NOG1_N"/>
    <property type="match status" value="1"/>
</dbReference>
<protein>
    <recommendedName>
        <fullName evidence="1">NOG1 N-terminal helical domain-containing protein</fullName>
    </recommendedName>
</protein>
<proteinExistence type="predicted"/>